<accession>A0AAD1XB73</accession>
<name>A0AAD1XB73_EUPCR</name>
<sequence>MGCCCSSPKPLTTVKSLHLLESASEETKRIYEETEEKQESERNIVEVREGGGDAKGFGIDQYYRIIKLAFKSDLNSKGNWERMFTLVRNKIEQDKIFRGYFTYDNKLETYKEMKKKCENFQTNTISSILLKLEITNDHPNIKQIRLGLRRFLDDMMKKCIKKDYTPVNLSDFLTAKIGLGECPKKLKKALDSSSLPIIRRDCIKIQKVPTFSSKGTKPESKRPPSPELWEKLMNSCMQVKDR</sequence>
<dbReference type="AlphaFoldDB" id="A0AAD1XB73"/>
<keyword evidence="2" id="KW-1185">Reference proteome</keyword>
<protein>
    <submittedName>
        <fullName evidence="1">Uncharacterized protein</fullName>
    </submittedName>
</protein>
<reference evidence="1" key="1">
    <citation type="submission" date="2023-07" db="EMBL/GenBank/DDBJ databases">
        <authorList>
            <consortium name="AG Swart"/>
            <person name="Singh M."/>
            <person name="Singh A."/>
            <person name="Seah K."/>
            <person name="Emmerich C."/>
        </authorList>
    </citation>
    <scope>NUCLEOTIDE SEQUENCE</scope>
    <source>
        <strain evidence="1">DP1</strain>
    </source>
</reference>
<organism evidence="1 2">
    <name type="scientific">Euplotes crassus</name>
    <dbReference type="NCBI Taxonomy" id="5936"/>
    <lineage>
        <taxon>Eukaryota</taxon>
        <taxon>Sar</taxon>
        <taxon>Alveolata</taxon>
        <taxon>Ciliophora</taxon>
        <taxon>Intramacronucleata</taxon>
        <taxon>Spirotrichea</taxon>
        <taxon>Hypotrichia</taxon>
        <taxon>Euplotida</taxon>
        <taxon>Euplotidae</taxon>
        <taxon>Moneuplotes</taxon>
    </lineage>
</organism>
<dbReference type="Proteomes" id="UP001295684">
    <property type="component" value="Unassembled WGS sequence"/>
</dbReference>
<evidence type="ECO:0000313" key="1">
    <source>
        <dbReference type="EMBL" id="CAI2364110.1"/>
    </source>
</evidence>
<gene>
    <name evidence="1" type="ORF">ECRASSUSDP1_LOCUS5451</name>
</gene>
<dbReference type="EMBL" id="CAMPGE010005259">
    <property type="protein sequence ID" value="CAI2364110.1"/>
    <property type="molecule type" value="Genomic_DNA"/>
</dbReference>
<proteinExistence type="predicted"/>
<evidence type="ECO:0000313" key="2">
    <source>
        <dbReference type="Proteomes" id="UP001295684"/>
    </source>
</evidence>
<comment type="caution">
    <text evidence="1">The sequence shown here is derived from an EMBL/GenBank/DDBJ whole genome shotgun (WGS) entry which is preliminary data.</text>
</comment>